<organism evidence="11 12">
    <name type="scientific">Vagococcus bubulae</name>
    <dbReference type="NCBI Taxonomy" id="1977868"/>
    <lineage>
        <taxon>Bacteria</taxon>
        <taxon>Bacillati</taxon>
        <taxon>Bacillota</taxon>
        <taxon>Bacilli</taxon>
        <taxon>Lactobacillales</taxon>
        <taxon>Enterococcaceae</taxon>
        <taxon>Vagococcus</taxon>
    </lineage>
</organism>
<name>A0A429ZQA1_9ENTE</name>
<dbReference type="InterPro" id="IPR051537">
    <property type="entry name" value="DNA_Adenine_Mtase"/>
</dbReference>
<dbReference type="EMBL" id="NGJT01000002">
    <property type="protein sequence ID" value="RST95838.1"/>
    <property type="molecule type" value="Genomic_DNA"/>
</dbReference>
<dbReference type="PRINTS" id="PR00507">
    <property type="entry name" value="N12N6MTFRASE"/>
</dbReference>
<feature type="domain" description="N6 adenine-specific DNA methyltransferase N-terminal" evidence="10">
    <location>
        <begin position="11"/>
        <end position="152"/>
    </location>
</feature>
<evidence type="ECO:0000259" key="9">
    <source>
        <dbReference type="Pfam" id="PF02384"/>
    </source>
</evidence>
<keyword evidence="5" id="KW-0949">S-adenosyl-L-methionine</keyword>
<gene>
    <name evidence="11" type="ORF">CBF36_01335</name>
</gene>
<dbReference type="SUPFAM" id="SSF53335">
    <property type="entry name" value="S-adenosyl-L-methionine-dependent methyltransferases"/>
    <property type="match status" value="1"/>
</dbReference>
<dbReference type="InterPro" id="IPR004546">
    <property type="entry name" value="Restrct_endonuc_T1M"/>
</dbReference>
<dbReference type="InterPro" id="IPR038333">
    <property type="entry name" value="T1MK-like_N_sf"/>
</dbReference>
<dbReference type="InterPro" id="IPR022749">
    <property type="entry name" value="D12N6_MeTrfase_N"/>
</dbReference>
<evidence type="ECO:0000256" key="4">
    <source>
        <dbReference type="ARBA" id="ARBA00022679"/>
    </source>
</evidence>
<evidence type="ECO:0000256" key="3">
    <source>
        <dbReference type="ARBA" id="ARBA00022603"/>
    </source>
</evidence>
<comment type="catalytic activity">
    <reaction evidence="7">
        <text>a 2'-deoxyadenosine in DNA + S-adenosyl-L-methionine = an N(6)-methyl-2'-deoxyadenosine in DNA + S-adenosyl-L-homocysteine + H(+)</text>
        <dbReference type="Rhea" id="RHEA:15197"/>
        <dbReference type="Rhea" id="RHEA-COMP:12418"/>
        <dbReference type="Rhea" id="RHEA-COMP:12419"/>
        <dbReference type="ChEBI" id="CHEBI:15378"/>
        <dbReference type="ChEBI" id="CHEBI:57856"/>
        <dbReference type="ChEBI" id="CHEBI:59789"/>
        <dbReference type="ChEBI" id="CHEBI:90615"/>
        <dbReference type="ChEBI" id="CHEBI:90616"/>
        <dbReference type="EC" id="2.1.1.72"/>
    </reaction>
</comment>
<dbReference type="Pfam" id="PF12161">
    <property type="entry name" value="HsdM_N"/>
    <property type="match status" value="1"/>
</dbReference>
<dbReference type="OrthoDB" id="9814572at2"/>
<accession>A0A429ZQA1</accession>
<dbReference type="GO" id="GO:0032259">
    <property type="term" value="P:methylation"/>
    <property type="evidence" value="ECO:0007669"/>
    <property type="project" value="UniProtKB-KW"/>
</dbReference>
<dbReference type="Gene3D" id="1.20.1260.30">
    <property type="match status" value="1"/>
</dbReference>
<feature type="domain" description="DNA methylase adenine-specific" evidence="9">
    <location>
        <begin position="173"/>
        <end position="476"/>
    </location>
</feature>
<sequence>MEKNLTKQFISTTETLRTKMDASEYKNYILGLIVYKYLSDKLLLEVVEQSGEELTDYSTKDKQTTLYKKLLEDNEIKEDLLQELLNELSYVIEPNYLFNVLAEQARTETLKLDDLREALINISNSNPFFFGLFDDVDLSSRKLGNDEEQQLLIISDILIKLNEIDMMNHDIKSIGLAFDSLIDKFSLDSGKRVEDFFTPISISGILARIVTMGHTNKQEFSIYDPVMGSGSLLLKVGNSIHPSTRVKYYGQELNATTFNLARMNFIMHGIDMKQAVLNNGDTLNKDWPITEPKTFDSVVMNPPYSAKWSADKSFLSDSRFSEFDKLAPKSKADFAFLLHGLYHLKDNGTMAIILPHGVLFRGAAEGDIRKKLLEDGNIEAVIGMPSNLFYGTSIPTTIIVLKKNRLEKDVLFIDASREFEKEKLQNKLTKENVDKIIDTYREKKIIDRYSYIASFDEIKGNDYNLNIPRYVDTFEEVAPLDIKAVSNELKEINAKKQELNQKMSAMIHSLDDRYLVDSNVKAIIELLNK</sequence>
<dbReference type="PROSITE" id="PS00092">
    <property type="entry name" value="N6_MTASE"/>
    <property type="match status" value="1"/>
</dbReference>
<dbReference type="GO" id="GO:0009007">
    <property type="term" value="F:site-specific DNA-methyltransferase (adenine-specific) activity"/>
    <property type="evidence" value="ECO:0007669"/>
    <property type="project" value="UniProtKB-EC"/>
</dbReference>
<evidence type="ECO:0000256" key="2">
    <source>
        <dbReference type="ARBA" id="ARBA00011900"/>
    </source>
</evidence>
<dbReference type="EC" id="2.1.1.72" evidence="2"/>
<dbReference type="InterPro" id="IPR002052">
    <property type="entry name" value="DNA_methylase_N6_adenine_CS"/>
</dbReference>
<comment type="caution">
    <text evidence="11">The sequence shown here is derived from an EMBL/GenBank/DDBJ whole genome shotgun (WGS) entry which is preliminary data.</text>
</comment>
<dbReference type="InterPro" id="IPR029063">
    <property type="entry name" value="SAM-dependent_MTases_sf"/>
</dbReference>
<evidence type="ECO:0000256" key="7">
    <source>
        <dbReference type="ARBA" id="ARBA00047942"/>
    </source>
</evidence>
<dbReference type="GO" id="GO:0009307">
    <property type="term" value="P:DNA restriction-modification system"/>
    <property type="evidence" value="ECO:0007669"/>
    <property type="project" value="UniProtKB-KW"/>
</dbReference>
<comment type="similarity">
    <text evidence="1">Belongs to the N(4)/N(6)-methyltransferase family.</text>
</comment>
<feature type="coiled-coil region" evidence="8">
    <location>
        <begin position="482"/>
        <end position="509"/>
    </location>
</feature>
<dbReference type="NCBIfam" id="TIGR00497">
    <property type="entry name" value="hsdM"/>
    <property type="match status" value="1"/>
</dbReference>
<keyword evidence="3" id="KW-0489">Methyltransferase</keyword>
<proteinExistence type="inferred from homology"/>
<dbReference type="GO" id="GO:0008170">
    <property type="term" value="F:N-methyltransferase activity"/>
    <property type="evidence" value="ECO:0007669"/>
    <property type="project" value="InterPro"/>
</dbReference>
<dbReference type="Pfam" id="PF02384">
    <property type="entry name" value="N6_Mtase"/>
    <property type="match status" value="1"/>
</dbReference>
<dbReference type="PANTHER" id="PTHR42933:SF1">
    <property type="entry name" value="SITE-SPECIFIC DNA-METHYLTRANSFERASE (ADENINE-SPECIFIC)"/>
    <property type="match status" value="1"/>
</dbReference>
<evidence type="ECO:0000256" key="5">
    <source>
        <dbReference type="ARBA" id="ARBA00022691"/>
    </source>
</evidence>
<keyword evidence="6" id="KW-0680">Restriction system</keyword>
<evidence type="ECO:0000256" key="6">
    <source>
        <dbReference type="ARBA" id="ARBA00022747"/>
    </source>
</evidence>
<evidence type="ECO:0000313" key="11">
    <source>
        <dbReference type="EMBL" id="RST95838.1"/>
    </source>
</evidence>
<dbReference type="InterPro" id="IPR003356">
    <property type="entry name" value="DNA_methylase_A-5"/>
</dbReference>
<protein>
    <recommendedName>
        <fullName evidence="2">site-specific DNA-methyltransferase (adenine-specific)</fullName>
        <ecNumber evidence="2">2.1.1.72</ecNumber>
    </recommendedName>
</protein>
<evidence type="ECO:0000313" key="12">
    <source>
        <dbReference type="Proteomes" id="UP000288490"/>
    </source>
</evidence>
<evidence type="ECO:0000259" key="10">
    <source>
        <dbReference type="Pfam" id="PF12161"/>
    </source>
</evidence>
<evidence type="ECO:0000256" key="1">
    <source>
        <dbReference type="ARBA" id="ARBA00006594"/>
    </source>
</evidence>
<keyword evidence="8" id="KW-0175">Coiled coil</keyword>
<dbReference type="PANTHER" id="PTHR42933">
    <property type="entry name" value="SLR6095 PROTEIN"/>
    <property type="match status" value="1"/>
</dbReference>
<dbReference type="AlphaFoldDB" id="A0A429ZQA1"/>
<keyword evidence="12" id="KW-1185">Reference proteome</keyword>
<reference evidence="11 12" key="1">
    <citation type="submission" date="2017-05" db="EMBL/GenBank/DDBJ databases">
        <title>Vagococcus spp. assemblies.</title>
        <authorList>
            <person name="Gulvik C.A."/>
        </authorList>
    </citation>
    <scope>NUCLEOTIDE SEQUENCE [LARGE SCALE GENOMIC DNA]</scope>
    <source>
        <strain evidence="11 12">SS1994</strain>
    </source>
</reference>
<dbReference type="Proteomes" id="UP000288490">
    <property type="component" value="Unassembled WGS sequence"/>
</dbReference>
<dbReference type="RefSeq" id="WP_125955939.1">
    <property type="nucleotide sequence ID" value="NZ_JAQEJV010000002.1"/>
</dbReference>
<keyword evidence="4" id="KW-0808">Transferase</keyword>
<evidence type="ECO:0000256" key="8">
    <source>
        <dbReference type="SAM" id="Coils"/>
    </source>
</evidence>
<dbReference type="GO" id="GO:0003677">
    <property type="term" value="F:DNA binding"/>
    <property type="evidence" value="ECO:0007669"/>
    <property type="project" value="InterPro"/>
</dbReference>
<dbReference type="Gene3D" id="3.40.50.150">
    <property type="entry name" value="Vaccinia Virus protein VP39"/>
    <property type="match status" value="1"/>
</dbReference>